<reference evidence="3" key="1">
    <citation type="journal article" date="2014" name="Nat. Commun.">
        <title>The tobacco genome sequence and its comparison with those of tomato and potato.</title>
        <authorList>
            <person name="Sierro N."/>
            <person name="Battey J.N."/>
            <person name="Ouadi S."/>
            <person name="Bakaher N."/>
            <person name="Bovet L."/>
            <person name="Willig A."/>
            <person name="Goepfert S."/>
            <person name="Peitsch M.C."/>
            <person name="Ivanov N.V."/>
        </authorList>
    </citation>
    <scope>NUCLEOTIDE SEQUENCE [LARGE SCALE GENOMIC DNA]</scope>
</reference>
<dbReference type="SUPFAM" id="SSF46934">
    <property type="entry name" value="UBA-like"/>
    <property type="match status" value="1"/>
</dbReference>
<dbReference type="STRING" id="4097.A0A1S4CKW8"/>
<dbReference type="Gene3D" id="1.10.8.10">
    <property type="entry name" value="DNA helicase RuvA subunit, C-terminal domain"/>
    <property type="match status" value="1"/>
</dbReference>
<organism evidence="3 4">
    <name type="scientific">Nicotiana tabacum</name>
    <name type="common">Common tobacco</name>
    <dbReference type="NCBI Taxonomy" id="4097"/>
    <lineage>
        <taxon>Eukaryota</taxon>
        <taxon>Viridiplantae</taxon>
        <taxon>Streptophyta</taxon>
        <taxon>Embryophyta</taxon>
        <taxon>Tracheophyta</taxon>
        <taxon>Spermatophyta</taxon>
        <taxon>Magnoliopsida</taxon>
        <taxon>eudicotyledons</taxon>
        <taxon>Gunneridae</taxon>
        <taxon>Pentapetalae</taxon>
        <taxon>asterids</taxon>
        <taxon>lamiids</taxon>
        <taxon>Solanales</taxon>
        <taxon>Solanaceae</taxon>
        <taxon>Nicotianoideae</taxon>
        <taxon>Nicotianeae</taxon>
        <taxon>Nicotiana</taxon>
    </lineage>
</organism>
<gene>
    <name evidence="4" type="primary">LOC107819901</name>
</gene>
<keyword evidence="3" id="KW-1185">Reference proteome</keyword>
<dbReference type="PANTHER" id="PTHR31245:SF20">
    <property type="entry name" value="F18B13.13 PROTEIN"/>
    <property type="match status" value="1"/>
</dbReference>
<evidence type="ECO:0000256" key="1">
    <source>
        <dbReference type="SAM" id="Coils"/>
    </source>
</evidence>
<dbReference type="AlphaFoldDB" id="A0A1S4CKW8"/>
<feature type="coiled-coil region" evidence="1">
    <location>
        <begin position="214"/>
        <end position="241"/>
    </location>
</feature>
<dbReference type="PaxDb" id="4097-A0A1S4CKW8"/>
<dbReference type="OMA" id="WIMAHAT"/>
<feature type="domain" description="CUE" evidence="2">
    <location>
        <begin position="48"/>
        <end position="91"/>
    </location>
</feature>
<keyword evidence="1" id="KW-0175">Coiled coil</keyword>
<reference evidence="4" key="2">
    <citation type="submission" date="2025-08" db="UniProtKB">
        <authorList>
            <consortium name="RefSeq"/>
        </authorList>
    </citation>
    <scope>IDENTIFICATION</scope>
    <source>
        <tissue evidence="4">Leaf</tissue>
    </source>
</reference>
<dbReference type="InterPro" id="IPR009060">
    <property type="entry name" value="UBA-like_sf"/>
</dbReference>
<dbReference type="PROSITE" id="PS51140">
    <property type="entry name" value="CUE"/>
    <property type="match status" value="1"/>
</dbReference>
<dbReference type="RefSeq" id="XP_016501569.1">
    <property type="nucleotide sequence ID" value="XM_016646083.2"/>
</dbReference>
<dbReference type="GO" id="GO:0043130">
    <property type="term" value="F:ubiquitin binding"/>
    <property type="evidence" value="ECO:0007669"/>
    <property type="project" value="InterPro"/>
</dbReference>
<evidence type="ECO:0000313" key="4">
    <source>
        <dbReference type="RefSeq" id="XP_016501569.1"/>
    </source>
</evidence>
<dbReference type="Pfam" id="PF02845">
    <property type="entry name" value="CUE"/>
    <property type="match status" value="1"/>
</dbReference>
<proteinExistence type="predicted"/>
<dbReference type="OrthoDB" id="440455at2759"/>
<dbReference type="PANTHER" id="PTHR31245">
    <property type="entry name" value="UBIQUITIN SYSTEM COMPONENT CUE PROTEIN"/>
    <property type="match status" value="1"/>
</dbReference>
<evidence type="ECO:0000259" key="2">
    <source>
        <dbReference type="PROSITE" id="PS51140"/>
    </source>
</evidence>
<dbReference type="SMART" id="SM00546">
    <property type="entry name" value="CUE"/>
    <property type="match status" value="1"/>
</dbReference>
<dbReference type="KEGG" id="nta:107819901"/>
<sequence>MSAIVCRKRSYFEELQSPSPTSASPPVSKKLRCSSFTTSPVHFSPPSPLPSLFNQLIALFPDMDNQLLEKALEESGNDLDAAIRSLHELRLGYADGKSDTKADGEMENGMNPTNVPAAKSEDPSENKFPANGAEWVELFVKEMMSATSIDDAKARATRLLENLEKCISSRAGVEAAQNSHKENIMLKQQIEVLLRENTILKRAVAIQHERQKEYDERNQEVHQLKQLIAQGKEQLRTLEINNYALKMHLRQAQQSNSIPGFNPDVF</sequence>
<dbReference type="InterPro" id="IPR003892">
    <property type="entry name" value="CUE"/>
</dbReference>
<evidence type="ECO:0000313" key="3">
    <source>
        <dbReference type="Proteomes" id="UP000790787"/>
    </source>
</evidence>
<dbReference type="Proteomes" id="UP000790787">
    <property type="component" value="Chromosome 20"/>
</dbReference>
<dbReference type="RefSeq" id="XP_016501569.1">
    <property type="nucleotide sequence ID" value="XM_016646083.1"/>
</dbReference>
<protein>
    <submittedName>
        <fullName evidence="4">Uncharacterized protein LOC107819901</fullName>
    </submittedName>
</protein>
<dbReference type="CDD" id="cd14279">
    <property type="entry name" value="CUE"/>
    <property type="match status" value="1"/>
</dbReference>
<accession>A0A1S4CKW8</accession>
<name>A0A1S4CKW8_TOBAC</name>
<dbReference type="GeneID" id="107819901"/>